<evidence type="ECO:0000256" key="1">
    <source>
        <dbReference type="SAM" id="MobiDB-lite"/>
    </source>
</evidence>
<sequence>MPEQFGVGSNFWPRLSGLGRQCLRKGREEGTAEGKAPLSNWVQKQREHNPGNGTRYRTRGWWDHTGRSRNLNRDTLERRKKTHLCHQTVKVNRNWLQEFNRLSEKKDLSAGRGENRPSRQRRTLFQQGMENSAAPASNREAQGGEAASWERPGSLKKFFAI</sequence>
<feature type="compositionally biased region" description="Basic and acidic residues" evidence="1">
    <location>
        <begin position="106"/>
        <end position="117"/>
    </location>
</feature>
<evidence type="ECO:0000313" key="2">
    <source>
        <dbReference type="EMBL" id="CAI5787274.1"/>
    </source>
</evidence>
<feature type="region of interest" description="Disordered" evidence="1">
    <location>
        <begin position="45"/>
        <end position="68"/>
    </location>
</feature>
<dbReference type="EMBL" id="OX395136">
    <property type="protein sequence ID" value="CAI5787274.1"/>
    <property type="molecule type" value="Genomic_DNA"/>
</dbReference>
<keyword evidence="3" id="KW-1185">Reference proteome</keyword>
<protein>
    <submittedName>
        <fullName evidence="2">Uncharacterized protein</fullName>
    </submittedName>
</protein>
<gene>
    <name evidence="2" type="ORF">PODLI_1B014273</name>
</gene>
<accession>A0AA35L185</accession>
<feature type="region of interest" description="Disordered" evidence="1">
    <location>
        <begin position="106"/>
        <end position="153"/>
    </location>
</feature>
<organism evidence="2 3">
    <name type="scientific">Podarcis lilfordi</name>
    <name type="common">Lilford's wall lizard</name>
    <dbReference type="NCBI Taxonomy" id="74358"/>
    <lineage>
        <taxon>Eukaryota</taxon>
        <taxon>Metazoa</taxon>
        <taxon>Chordata</taxon>
        <taxon>Craniata</taxon>
        <taxon>Vertebrata</taxon>
        <taxon>Euteleostomi</taxon>
        <taxon>Lepidosauria</taxon>
        <taxon>Squamata</taxon>
        <taxon>Bifurcata</taxon>
        <taxon>Unidentata</taxon>
        <taxon>Episquamata</taxon>
        <taxon>Laterata</taxon>
        <taxon>Lacertibaenia</taxon>
        <taxon>Lacertidae</taxon>
        <taxon>Podarcis</taxon>
    </lineage>
</organism>
<dbReference type="Proteomes" id="UP001178461">
    <property type="component" value="Chromosome 11"/>
</dbReference>
<evidence type="ECO:0000313" key="3">
    <source>
        <dbReference type="Proteomes" id="UP001178461"/>
    </source>
</evidence>
<proteinExistence type="predicted"/>
<dbReference type="AlphaFoldDB" id="A0AA35L185"/>
<name>A0AA35L185_9SAUR</name>
<reference evidence="2" key="1">
    <citation type="submission" date="2022-12" db="EMBL/GenBank/DDBJ databases">
        <authorList>
            <person name="Alioto T."/>
            <person name="Alioto T."/>
            <person name="Gomez Garrido J."/>
        </authorList>
    </citation>
    <scope>NUCLEOTIDE SEQUENCE</scope>
</reference>